<dbReference type="PROSITE" id="PS00061">
    <property type="entry name" value="ADH_SHORT"/>
    <property type="match status" value="1"/>
</dbReference>
<evidence type="ECO:0000256" key="2">
    <source>
        <dbReference type="ARBA" id="ARBA00023002"/>
    </source>
</evidence>
<keyword evidence="2" id="KW-0560">Oxidoreductase</keyword>
<organism evidence="4 5">
    <name type="scientific">Actinomadura fulvescens</name>
    <dbReference type="NCBI Taxonomy" id="46160"/>
    <lineage>
        <taxon>Bacteria</taxon>
        <taxon>Bacillati</taxon>
        <taxon>Actinomycetota</taxon>
        <taxon>Actinomycetes</taxon>
        <taxon>Streptosporangiales</taxon>
        <taxon>Thermomonosporaceae</taxon>
        <taxon>Actinomadura</taxon>
    </lineage>
</organism>
<gene>
    <name evidence="4" type="ORF">GCM10010411_39300</name>
</gene>
<evidence type="ECO:0000256" key="3">
    <source>
        <dbReference type="RuleBase" id="RU000363"/>
    </source>
</evidence>
<dbReference type="Gene3D" id="3.40.50.720">
    <property type="entry name" value="NAD(P)-binding Rossmann-like Domain"/>
    <property type="match status" value="1"/>
</dbReference>
<protein>
    <submittedName>
        <fullName evidence="4">SDR family oxidoreductase</fullName>
    </submittedName>
</protein>
<dbReference type="InterPro" id="IPR002347">
    <property type="entry name" value="SDR_fam"/>
</dbReference>
<dbReference type="RefSeq" id="WP_344542806.1">
    <property type="nucleotide sequence ID" value="NZ_BAAATD010000005.1"/>
</dbReference>
<dbReference type="InterPro" id="IPR020904">
    <property type="entry name" value="Sc_DH/Rdtase_CS"/>
</dbReference>
<dbReference type="InterPro" id="IPR036291">
    <property type="entry name" value="NAD(P)-bd_dom_sf"/>
</dbReference>
<dbReference type="PANTHER" id="PTHR42901">
    <property type="entry name" value="ALCOHOL DEHYDROGENASE"/>
    <property type="match status" value="1"/>
</dbReference>
<reference evidence="5" key="1">
    <citation type="journal article" date="2019" name="Int. J. Syst. Evol. Microbiol.">
        <title>The Global Catalogue of Microorganisms (GCM) 10K type strain sequencing project: providing services to taxonomists for standard genome sequencing and annotation.</title>
        <authorList>
            <consortium name="The Broad Institute Genomics Platform"/>
            <consortium name="The Broad Institute Genome Sequencing Center for Infectious Disease"/>
            <person name="Wu L."/>
            <person name="Ma J."/>
        </authorList>
    </citation>
    <scope>NUCLEOTIDE SEQUENCE [LARGE SCALE GENOMIC DNA]</scope>
    <source>
        <strain evidence="5">JCM 6833</strain>
    </source>
</reference>
<dbReference type="Pfam" id="PF00106">
    <property type="entry name" value="adh_short"/>
    <property type="match status" value="1"/>
</dbReference>
<sequence>MTASWAVVTGASSGIGWAVAEHLLKDGHHVAAWARREERLAGLVERYGADRVRVNQVDVRDGATVRAAVADLTGDGAEIGLLVNNAGLSLGLGPLDDGDAGDWHTMVQTNIEGLLACTHAVLPGMRSAGRGHIVNIGSLAAEYPFMGGNVYAGTKAFVHHLTANLRVDLQGSGVRVTCVAPGMVRSEFALVRFGGDRDRADALYSGIEPLTPDDVADAVVWAHRCPANVNVNYIELMSLDQPYGLALTRRKDAR</sequence>
<dbReference type="PRINTS" id="PR00081">
    <property type="entry name" value="GDHRDH"/>
</dbReference>
<evidence type="ECO:0000256" key="1">
    <source>
        <dbReference type="ARBA" id="ARBA00006484"/>
    </source>
</evidence>
<dbReference type="Proteomes" id="UP001501509">
    <property type="component" value="Unassembled WGS sequence"/>
</dbReference>
<dbReference type="SUPFAM" id="SSF51735">
    <property type="entry name" value="NAD(P)-binding Rossmann-fold domains"/>
    <property type="match status" value="1"/>
</dbReference>
<evidence type="ECO:0000313" key="4">
    <source>
        <dbReference type="EMBL" id="GAA2601686.1"/>
    </source>
</evidence>
<keyword evidence="5" id="KW-1185">Reference proteome</keyword>
<comment type="caution">
    <text evidence="4">The sequence shown here is derived from an EMBL/GenBank/DDBJ whole genome shotgun (WGS) entry which is preliminary data.</text>
</comment>
<name>A0ABP6C461_9ACTN</name>
<dbReference type="EMBL" id="BAAATD010000005">
    <property type="protein sequence ID" value="GAA2601686.1"/>
    <property type="molecule type" value="Genomic_DNA"/>
</dbReference>
<accession>A0ABP6C461</accession>
<proteinExistence type="inferred from homology"/>
<dbReference type="PRINTS" id="PR00080">
    <property type="entry name" value="SDRFAMILY"/>
</dbReference>
<dbReference type="PANTHER" id="PTHR42901:SF1">
    <property type="entry name" value="ALCOHOL DEHYDROGENASE"/>
    <property type="match status" value="1"/>
</dbReference>
<comment type="similarity">
    <text evidence="1 3">Belongs to the short-chain dehydrogenases/reductases (SDR) family.</text>
</comment>
<evidence type="ECO:0000313" key="5">
    <source>
        <dbReference type="Proteomes" id="UP001501509"/>
    </source>
</evidence>